<evidence type="ECO:0000256" key="1">
    <source>
        <dbReference type="ARBA" id="ARBA00005788"/>
    </source>
</evidence>
<dbReference type="AlphaFoldDB" id="A0A401GPH8"/>
<organism evidence="3 4">
    <name type="scientific">Sparassis crispa</name>
    <dbReference type="NCBI Taxonomy" id="139825"/>
    <lineage>
        <taxon>Eukaryota</taxon>
        <taxon>Fungi</taxon>
        <taxon>Dikarya</taxon>
        <taxon>Basidiomycota</taxon>
        <taxon>Agaricomycotina</taxon>
        <taxon>Agaricomycetes</taxon>
        <taxon>Polyporales</taxon>
        <taxon>Sparassidaceae</taxon>
        <taxon>Sparassis</taxon>
    </lineage>
</organism>
<dbReference type="Pfam" id="PF08593">
    <property type="entry name" value="Mug135_C"/>
    <property type="match status" value="1"/>
</dbReference>
<dbReference type="SUPFAM" id="SSF58113">
    <property type="entry name" value="Apolipoprotein A-I"/>
    <property type="match status" value="1"/>
</dbReference>
<sequence>MPERVAIPSSPIATDSETRILQALPLNGITIPATPEQHMLAVTYQNIVLNKFKDDSSKAAVKGQAEQAVMFVDKIAGLRAMHQEIDGVVTRQFEQHAVEAVDGVADRVFQKISQQLQVIIETMGTNNTSLNERITTLDEDIGKRFDNFDNRIKTLQEDVDGRFKTLQEDVDGRFQTLQQNVDGRFQTLQQNVDDRFQTLQQNVDGRFQTLQQNVDGRFQTLQQNVDGRFQTIQQNMDAHVQTLGQRIDHLQVSIMRLDARVANTIAGRSSVQMQLVPIGDDLGQTAPQGHQPLTNRNQIENMTASDLTLWLNHYHITVPHGVVDRRRALQQFYGMV</sequence>
<dbReference type="OrthoDB" id="5104026at2759"/>
<dbReference type="Proteomes" id="UP000287166">
    <property type="component" value="Unassembled WGS sequence"/>
</dbReference>
<dbReference type="InParanoid" id="A0A401GPH8"/>
<keyword evidence="4" id="KW-1185">Reference proteome</keyword>
<proteinExistence type="inferred from homology"/>
<dbReference type="RefSeq" id="XP_027615048.1">
    <property type="nucleotide sequence ID" value="XM_027759247.1"/>
</dbReference>
<dbReference type="EMBL" id="BFAD01000006">
    <property type="protein sequence ID" value="GBE84135.1"/>
    <property type="molecule type" value="Genomic_DNA"/>
</dbReference>
<comment type="caution">
    <text evidence="3">The sequence shown here is derived from an EMBL/GenBank/DDBJ whole genome shotgun (WGS) entry which is preliminary data.</text>
</comment>
<protein>
    <recommendedName>
        <fullName evidence="2">Mug135-like C-terminal domain-containing protein</fullName>
    </recommendedName>
</protein>
<dbReference type="GeneID" id="38781052"/>
<gene>
    <name evidence="3" type="ORF">SCP_0601130</name>
</gene>
<dbReference type="Gene3D" id="1.20.120.20">
    <property type="entry name" value="Apolipoprotein"/>
    <property type="match status" value="1"/>
</dbReference>
<evidence type="ECO:0000313" key="4">
    <source>
        <dbReference type="Proteomes" id="UP000287166"/>
    </source>
</evidence>
<evidence type="ECO:0000313" key="3">
    <source>
        <dbReference type="EMBL" id="GBE84135.1"/>
    </source>
</evidence>
<feature type="domain" description="Mug135-like C-terminal" evidence="2">
    <location>
        <begin position="269"/>
        <end position="334"/>
    </location>
</feature>
<comment type="similarity">
    <text evidence="1">Belongs to the UPF0612 family.</text>
</comment>
<dbReference type="InterPro" id="IPR013902">
    <property type="entry name" value="Mug135-like_C"/>
</dbReference>
<reference evidence="3 4" key="1">
    <citation type="journal article" date="2018" name="Sci. Rep.">
        <title>Genome sequence of the cauliflower mushroom Sparassis crispa (Hanabiratake) and its association with beneficial usage.</title>
        <authorList>
            <person name="Kiyama R."/>
            <person name="Furutani Y."/>
            <person name="Kawaguchi K."/>
            <person name="Nakanishi T."/>
        </authorList>
    </citation>
    <scope>NUCLEOTIDE SEQUENCE [LARGE SCALE GENOMIC DNA]</scope>
</reference>
<name>A0A401GPH8_9APHY</name>
<evidence type="ECO:0000259" key="2">
    <source>
        <dbReference type="Pfam" id="PF08593"/>
    </source>
</evidence>
<accession>A0A401GPH8</accession>
<dbReference type="STRING" id="139825.A0A401GPH8"/>